<sequence length="363" mass="40777">MLMLELKILNMKRQQELQAYLSQRGKRLMNDDNSKSQSPALPMTPTCDSSLKKNSISSAHNSQTLIKKPPQLTKLKNAPTLPRFSLNTMASSQRASTSNFSSRRSSFVPPTDKQLTRTKSQNLSTRSLSKQSTMPLKDKELTQTKCQKLSARSLSDQSADVHPCIYLGDYTLSHSVNLANEMGMLKYLPKVKESCGIKLENIISLKTSSGLEEILNANSKLLKLQEELKLSSFTEDVSAYLSYDALIAKQGLLKSIGLQIRTILKGSEKVVLTLKQPKNSQSGLHLDPKYHLPFHRSLAQTSKLLEEHVEKILHQKDIIQECYAQKDQLESQSNQANELVSLLKTLDSYSTEFQSLVKKTMVF</sequence>
<accession>A0ACC2TKN8</accession>
<comment type="caution">
    <text evidence="1">The sequence shown here is derived from an EMBL/GenBank/DDBJ whole genome shotgun (WGS) entry which is preliminary data.</text>
</comment>
<name>A0ACC2TKN8_9FUNG</name>
<organism evidence="1 2">
    <name type="scientific">Entomophthora muscae</name>
    <dbReference type="NCBI Taxonomy" id="34485"/>
    <lineage>
        <taxon>Eukaryota</taxon>
        <taxon>Fungi</taxon>
        <taxon>Fungi incertae sedis</taxon>
        <taxon>Zoopagomycota</taxon>
        <taxon>Entomophthoromycotina</taxon>
        <taxon>Entomophthoromycetes</taxon>
        <taxon>Entomophthorales</taxon>
        <taxon>Entomophthoraceae</taxon>
        <taxon>Entomophthora</taxon>
    </lineage>
</organism>
<evidence type="ECO:0000313" key="2">
    <source>
        <dbReference type="Proteomes" id="UP001165960"/>
    </source>
</evidence>
<evidence type="ECO:0000313" key="1">
    <source>
        <dbReference type="EMBL" id="KAJ9075061.1"/>
    </source>
</evidence>
<gene>
    <name evidence="1" type="ORF">DSO57_1000344</name>
</gene>
<protein>
    <submittedName>
        <fullName evidence="1">Uncharacterized protein</fullName>
    </submittedName>
</protein>
<dbReference type="EMBL" id="QTSX02002841">
    <property type="protein sequence ID" value="KAJ9075061.1"/>
    <property type="molecule type" value="Genomic_DNA"/>
</dbReference>
<dbReference type="Proteomes" id="UP001165960">
    <property type="component" value="Unassembled WGS sequence"/>
</dbReference>
<keyword evidence="2" id="KW-1185">Reference proteome</keyword>
<proteinExistence type="predicted"/>
<reference evidence="1" key="1">
    <citation type="submission" date="2022-04" db="EMBL/GenBank/DDBJ databases">
        <title>Genome of the entomopathogenic fungus Entomophthora muscae.</title>
        <authorList>
            <person name="Elya C."/>
            <person name="Lovett B.R."/>
            <person name="Lee E."/>
            <person name="Macias A.M."/>
            <person name="Hajek A.E."/>
            <person name="De Bivort B.L."/>
            <person name="Kasson M.T."/>
            <person name="De Fine Licht H.H."/>
            <person name="Stajich J.E."/>
        </authorList>
    </citation>
    <scope>NUCLEOTIDE SEQUENCE</scope>
    <source>
        <strain evidence="1">Berkeley</strain>
    </source>
</reference>